<dbReference type="Proteomes" id="UP001344888">
    <property type="component" value="Unassembled WGS sequence"/>
</dbReference>
<organism evidence="1 2">
    <name type="scientific">Metasolibacillus meyeri</name>
    <dbReference type="NCBI Taxonomy" id="1071052"/>
    <lineage>
        <taxon>Bacteria</taxon>
        <taxon>Bacillati</taxon>
        <taxon>Bacillota</taxon>
        <taxon>Bacilli</taxon>
        <taxon>Bacillales</taxon>
        <taxon>Caryophanaceae</taxon>
        <taxon>Metasolibacillus</taxon>
    </lineage>
</organism>
<comment type="caution">
    <text evidence="1">The sequence shown here is derived from an EMBL/GenBank/DDBJ whole genome shotgun (WGS) entry which is preliminary data.</text>
</comment>
<dbReference type="AlphaFoldDB" id="A0AAW9NNQ4"/>
<name>A0AAW9NNQ4_9BACL</name>
<dbReference type="EMBL" id="JARSFG010000016">
    <property type="protein sequence ID" value="MEC1179182.1"/>
    <property type="molecule type" value="Genomic_DNA"/>
</dbReference>
<sequence>MNPYELYKQELIQQVVKKEVDAFYLIDYVIELCQKIDELDYRLNNNDI</sequence>
<evidence type="ECO:0000313" key="1">
    <source>
        <dbReference type="EMBL" id="MEC1179182.1"/>
    </source>
</evidence>
<evidence type="ECO:0000313" key="2">
    <source>
        <dbReference type="Proteomes" id="UP001344888"/>
    </source>
</evidence>
<protein>
    <submittedName>
        <fullName evidence="1">Uncharacterized protein</fullName>
    </submittedName>
</protein>
<reference evidence="1 2" key="1">
    <citation type="submission" date="2023-03" db="EMBL/GenBank/DDBJ databases">
        <title>Bacillus Genome Sequencing.</title>
        <authorList>
            <person name="Dunlap C."/>
        </authorList>
    </citation>
    <scope>NUCLEOTIDE SEQUENCE [LARGE SCALE GENOMIC DNA]</scope>
    <source>
        <strain evidence="1 2">B-59205</strain>
    </source>
</reference>
<dbReference type="RefSeq" id="WP_193768884.1">
    <property type="nucleotide sequence ID" value="NZ_JARSFG010000016.1"/>
</dbReference>
<proteinExistence type="predicted"/>
<gene>
    <name evidence="1" type="ORF">P9B03_11865</name>
</gene>
<accession>A0AAW9NNQ4</accession>
<keyword evidence="2" id="KW-1185">Reference proteome</keyword>